<dbReference type="SUPFAM" id="SSF81383">
    <property type="entry name" value="F-box domain"/>
    <property type="match status" value="1"/>
</dbReference>
<keyword evidence="2" id="KW-0472">Membrane</keyword>
<feature type="domain" description="F-box" evidence="3">
    <location>
        <begin position="89"/>
        <end position="138"/>
    </location>
</feature>
<dbReference type="Proteomes" id="UP000782241">
    <property type="component" value="Unassembled WGS sequence"/>
</dbReference>
<feature type="transmembrane region" description="Helical" evidence="2">
    <location>
        <begin position="232"/>
        <end position="257"/>
    </location>
</feature>
<sequence>MRCRPPWRFSRFHHEYWSSYRVVMMSLFRAVQDMREQFWAEIYSLGSDEDYEDTNVDPVEDAKSVKKTPSPYVHKASQPDSNHPIANTDNRILRLPTELQLMILQHLTFGEVESLRRTCRPLRNRINKPFIREVFPCIKFQLLSTCFRCLRYDPVRDHLIHAGESDARYPLANECLDCVSSRGGFVVGRTYTLGTFATVCVCRYCGFPVTNDAAWKEYDFHRVCYRRYRVILLYYFLVGCAQCTITIVAAALCWRYYKGNRQVIVPSIVNFLMACWVFCLNMVRGTELRTYHWALLLELGILGLWIPPLLAILNIIEKRPEGPEKKDTATVFFIACNIIFRFINILGNILLAAEYKLWRRFRPDQSILRRVLNKVAAFLIFWTYPPSIEQKFPGKWWLTKGSAKTAGV</sequence>
<accession>A0A9P7KU16</accession>
<feature type="transmembrane region" description="Helical" evidence="2">
    <location>
        <begin position="328"/>
        <end position="351"/>
    </location>
</feature>
<evidence type="ECO:0000313" key="4">
    <source>
        <dbReference type="EMBL" id="KAG5661035.1"/>
    </source>
</evidence>
<comment type="caution">
    <text evidence="4">The sequence shown here is derived from an EMBL/GenBank/DDBJ whole genome shotgun (WGS) entry which is preliminary data.</text>
</comment>
<dbReference type="EMBL" id="JAGPUO010000008">
    <property type="protein sequence ID" value="KAG5661035.1"/>
    <property type="molecule type" value="Genomic_DNA"/>
</dbReference>
<gene>
    <name evidence="4" type="ORF">KAF25_002678</name>
</gene>
<keyword evidence="5" id="KW-1185">Reference proteome</keyword>
<evidence type="ECO:0000256" key="2">
    <source>
        <dbReference type="SAM" id="Phobius"/>
    </source>
</evidence>
<dbReference type="PROSITE" id="PS50181">
    <property type="entry name" value="FBOX"/>
    <property type="match status" value="1"/>
</dbReference>
<dbReference type="InterPro" id="IPR001810">
    <property type="entry name" value="F-box_dom"/>
</dbReference>
<feature type="transmembrane region" description="Helical" evidence="2">
    <location>
        <begin position="295"/>
        <end position="316"/>
    </location>
</feature>
<dbReference type="Pfam" id="PF00646">
    <property type="entry name" value="F-box"/>
    <property type="match status" value="1"/>
</dbReference>
<keyword evidence="2" id="KW-1133">Transmembrane helix</keyword>
<feature type="region of interest" description="Disordered" evidence="1">
    <location>
        <begin position="53"/>
        <end position="87"/>
    </location>
</feature>
<evidence type="ECO:0000313" key="5">
    <source>
        <dbReference type="Proteomes" id="UP000782241"/>
    </source>
</evidence>
<reference evidence="4" key="1">
    <citation type="submission" date="2021-04" db="EMBL/GenBank/DDBJ databases">
        <title>Draft genome of Fusarium avenaceum strain F156N33, isolated from an atmospheric sample in Virginia.</title>
        <authorList>
            <person name="Yang S."/>
            <person name="Vinatzer B.A."/>
            <person name="Coleman J."/>
        </authorList>
    </citation>
    <scope>NUCLEOTIDE SEQUENCE</scope>
    <source>
        <strain evidence="4">F156N33</strain>
    </source>
</reference>
<dbReference type="InterPro" id="IPR036047">
    <property type="entry name" value="F-box-like_dom_sf"/>
</dbReference>
<keyword evidence="2" id="KW-0812">Transmembrane</keyword>
<name>A0A9P7KU16_9HYPO</name>
<evidence type="ECO:0000256" key="1">
    <source>
        <dbReference type="SAM" id="MobiDB-lite"/>
    </source>
</evidence>
<proteinExistence type="predicted"/>
<evidence type="ECO:0000259" key="3">
    <source>
        <dbReference type="PROSITE" id="PS50181"/>
    </source>
</evidence>
<organism evidence="4 5">
    <name type="scientific">Fusarium avenaceum</name>
    <dbReference type="NCBI Taxonomy" id="40199"/>
    <lineage>
        <taxon>Eukaryota</taxon>
        <taxon>Fungi</taxon>
        <taxon>Dikarya</taxon>
        <taxon>Ascomycota</taxon>
        <taxon>Pezizomycotina</taxon>
        <taxon>Sordariomycetes</taxon>
        <taxon>Hypocreomycetidae</taxon>
        <taxon>Hypocreales</taxon>
        <taxon>Nectriaceae</taxon>
        <taxon>Fusarium</taxon>
        <taxon>Fusarium tricinctum species complex</taxon>
    </lineage>
</organism>
<dbReference type="AlphaFoldDB" id="A0A9P7KU16"/>
<feature type="compositionally biased region" description="Polar residues" evidence="1">
    <location>
        <begin position="78"/>
        <end position="87"/>
    </location>
</feature>
<protein>
    <recommendedName>
        <fullName evidence="3">F-box domain-containing protein</fullName>
    </recommendedName>
</protein>
<feature type="transmembrane region" description="Helical" evidence="2">
    <location>
        <begin position="263"/>
        <end position="283"/>
    </location>
</feature>